<gene>
    <name evidence="2" type="ORF">GGR24_002855</name>
</gene>
<keyword evidence="1" id="KW-1133">Transmembrane helix</keyword>
<keyword evidence="3" id="KW-1185">Reference proteome</keyword>
<sequence>MLLLGELARRREAPWLTRSDAFEAGYAAVAGLCAAGGLFMMLPPPG</sequence>
<protein>
    <submittedName>
        <fullName evidence="2">Uncharacterized protein</fullName>
    </submittedName>
</protein>
<keyword evidence="1" id="KW-0472">Membrane</keyword>
<dbReference type="Proteomes" id="UP000528964">
    <property type="component" value="Unassembled WGS sequence"/>
</dbReference>
<dbReference type="EMBL" id="JACIDR010000004">
    <property type="protein sequence ID" value="MBB3974178.1"/>
    <property type="molecule type" value="Genomic_DNA"/>
</dbReference>
<evidence type="ECO:0000313" key="3">
    <source>
        <dbReference type="Proteomes" id="UP000528964"/>
    </source>
</evidence>
<evidence type="ECO:0000256" key="1">
    <source>
        <dbReference type="SAM" id="Phobius"/>
    </source>
</evidence>
<dbReference type="RefSeq" id="WP_183396008.1">
    <property type="nucleotide sequence ID" value="NZ_JACIDR010000004.1"/>
</dbReference>
<evidence type="ECO:0000313" key="2">
    <source>
        <dbReference type="EMBL" id="MBB3974178.1"/>
    </source>
</evidence>
<keyword evidence="1" id="KW-0812">Transmembrane</keyword>
<proteinExistence type="predicted"/>
<accession>A0A7W6GGJ6</accession>
<comment type="caution">
    <text evidence="2">The sequence shown here is derived from an EMBL/GenBank/DDBJ whole genome shotgun (WGS) entry which is preliminary data.</text>
</comment>
<organism evidence="2 3">
    <name type="scientific">Hansschlegelia beijingensis</name>
    <dbReference type="NCBI Taxonomy" id="1133344"/>
    <lineage>
        <taxon>Bacteria</taxon>
        <taxon>Pseudomonadati</taxon>
        <taxon>Pseudomonadota</taxon>
        <taxon>Alphaproteobacteria</taxon>
        <taxon>Hyphomicrobiales</taxon>
        <taxon>Methylopilaceae</taxon>
        <taxon>Hansschlegelia</taxon>
    </lineage>
</organism>
<dbReference type="AlphaFoldDB" id="A0A7W6GGJ6"/>
<feature type="transmembrane region" description="Helical" evidence="1">
    <location>
        <begin position="21"/>
        <end position="42"/>
    </location>
</feature>
<name>A0A7W6GGJ6_9HYPH</name>
<reference evidence="2 3" key="1">
    <citation type="submission" date="2020-08" db="EMBL/GenBank/DDBJ databases">
        <title>Genomic Encyclopedia of Type Strains, Phase IV (KMG-IV): sequencing the most valuable type-strain genomes for metagenomic binning, comparative biology and taxonomic classification.</title>
        <authorList>
            <person name="Goeker M."/>
        </authorList>
    </citation>
    <scope>NUCLEOTIDE SEQUENCE [LARGE SCALE GENOMIC DNA]</scope>
    <source>
        <strain evidence="2 3">DSM 25481</strain>
    </source>
</reference>